<dbReference type="Pfam" id="PF07736">
    <property type="entry name" value="CM_1"/>
    <property type="match status" value="1"/>
</dbReference>
<dbReference type="PIRSF" id="PIRSF005965">
    <property type="entry name" value="Chor_mut_AroH"/>
    <property type="match status" value="1"/>
</dbReference>
<dbReference type="GO" id="GO:0046417">
    <property type="term" value="P:chorismate metabolic process"/>
    <property type="evidence" value="ECO:0007669"/>
    <property type="project" value="TreeGrafter"/>
</dbReference>
<feature type="binding site" evidence="2">
    <location>
        <position position="5"/>
    </location>
    <ligand>
        <name>prephenate</name>
        <dbReference type="ChEBI" id="CHEBI:29934"/>
    </ligand>
</feature>
<protein>
    <recommendedName>
        <fullName evidence="1 3">chorismate mutase</fullName>
        <ecNumber evidence="1 3">5.4.99.5</ecNumber>
    </recommendedName>
</protein>
<evidence type="ECO:0000256" key="3">
    <source>
        <dbReference type="PROSITE-ProRule" id="PRU00514"/>
    </source>
</evidence>
<keyword evidence="2 3" id="KW-0057">Aromatic amino acid biosynthesis</keyword>
<dbReference type="PANTHER" id="PTHR21164">
    <property type="entry name" value="CHORISMATE MUTASE"/>
    <property type="match status" value="1"/>
</dbReference>
<sequence length="120" mass="13591">MFTIRGATTINEDMKDEILNSVEELLSKIIEANNIDKEKIISIIFSATKDIKSVYPAEGARKMGITNASLMCLQEMEVENSLERCIRVMLLVNGDKNQTEVKNIYLRDSIILRPDILEGK</sequence>
<dbReference type="SUPFAM" id="SSF55298">
    <property type="entry name" value="YjgF-like"/>
    <property type="match status" value="1"/>
</dbReference>
<proteinExistence type="predicted"/>
<dbReference type="UniPathway" id="UPA00120">
    <property type="reaction ID" value="UER00203"/>
</dbReference>
<keyword evidence="3 4" id="KW-0413">Isomerase</keyword>
<comment type="catalytic activity">
    <reaction evidence="3">
        <text>chorismate = prephenate</text>
        <dbReference type="Rhea" id="RHEA:13897"/>
        <dbReference type="ChEBI" id="CHEBI:29748"/>
        <dbReference type="ChEBI" id="CHEBI:29934"/>
        <dbReference type="EC" id="5.4.99.5"/>
    </reaction>
</comment>
<evidence type="ECO:0000313" key="4">
    <source>
        <dbReference type="EMBL" id="KRQ86625.1"/>
    </source>
</evidence>
<accession>A0A0R3JSY7</accession>
<dbReference type="GO" id="GO:0004106">
    <property type="term" value="F:chorismate mutase activity"/>
    <property type="evidence" value="ECO:0007669"/>
    <property type="project" value="UniProtKB-UniRule"/>
</dbReference>
<dbReference type="RefSeq" id="WP_057978968.1">
    <property type="nucleotide sequence ID" value="NZ_LKHP01000008.1"/>
</dbReference>
<dbReference type="STRING" id="908809.ABG79_01608"/>
<evidence type="ECO:0000256" key="1">
    <source>
        <dbReference type="NCBIfam" id="TIGR01796"/>
    </source>
</evidence>
<dbReference type="NCBIfam" id="TIGR01796">
    <property type="entry name" value="CM_mono_aroH"/>
    <property type="match status" value="1"/>
</dbReference>
<dbReference type="GO" id="GO:0009073">
    <property type="term" value="P:aromatic amino acid family biosynthetic process"/>
    <property type="evidence" value="ECO:0007669"/>
    <property type="project" value="UniProtKB-UniRule"/>
</dbReference>
<keyword evidence="2 3" id="KW-0028">Amino-acid biosynthesis</keyword>
<dbReference type="InterPro" id="IPR035959">
    <property type="entry name" value="RutC-like_sf"/>
</dbReference>
<dbReference type="OrthoDB" id="9802232at2"/>
<gene>
    <name evidence="4" type="primary">aroH</name>
    <name evidence="4" type="ORF">ABG79_01608</name>
</gene>
<dbReference type="PROSITE" id="PS51167">
    <property type="entry name" value="CHORISMATE_MUT_1"/>
    <property type="match status" value="1"/>
</dbReference>
<organism evidence="4 5">
    <name type="scientific">Caloramator mitchellensis</name>
    <dbReference type="NCBI Taxonomy" id="908809"/>
    <lineage>
        <taxon>Bacteria</taxon>
        <taxon>Bacillati</taxon>
        <taxon>Bacillota</taxon>
        <taxon>Clostridia</taxon>
        <taxon>Eubacteriales</taxon>
        <taxon>Clostridiaceae</taxon>
        <taxon>Caloramator</taxon>
    </lineage>
</organism>
<reference evidence="4 5" key="1">
    <citation type="submission" date="2015-09" db="EMBL/GenBank/DDBJ databases">
        <title>Draft genome sequence of a Caloramator mitchellensis, a moderate thermophile from the Great Artesian Basin of Australia.</title>
        <authorList>
            <person name="Patel B.K."/>
        </authorList>
    </citation>
    <scope>NUCLEOTIDE SEQUENCE [LARGE SCALE GENOMIC DNA]</scope>
    <source>
        <strain evidence="4 5">VF08</strain>
    </source>
</reference>
<dbReference type="Proteomes" id="UP000052015">
    <property type="component" value="Unassembled WGS sequence"/>
</dbReference>
<dbReference type="EC" id="5.4.99.5" evidence="1 3"/>
<dbReference type="GO" id="GO:0008652">
    <property type="term" value="P:amino acid biosynthetic process"/>
    <property type="evidence" value="ECO:0007669"/>
    <property type="project" value="UniProtKB-UniRule"/>
</dbReference>
<keyword evidence="5" id="KW-1185">Reference proteome</keyword>
<dbReference type="EMBL" id="LKHP01000008">
    <property type="protein sequence ID" value="KRQ86625.1"/>
    <property type="molecule type" value="Genomic_DNA"/>
</dbReference>
<dbReference type="CDD" id="cd02185">
    <property type="entry name" value="AroH"/>
    <property type="match status" value="1"/>
</dbReference>
<comment type="caution">
    <text evidence="4">The sequence shown here is derived from an EMBL/GenBank/DDBJ whole genome shotgun (WGS) entry which is preliminary data.</text>
</comment>
<feature type="binding site" evidence="2">
    <location>
        <position position="87"/>
    </location>
    <ligand>
        <name>prephenate</name>
        <dbReference type="ChEBI" id="CHEBI:29934"/>
    </ligand>
</feature>
<dbReference type="Gene3D" id="3.30.1330.40">
    <property type="entry name" value="RutC-like"/>
    <property type="match status" value="1"/>
</dbReference>
<evidence type="ECO:0000313" key="5">
    <source>
        <dbReference type="Proteomes" id="UP000052015"/>
    </source>
</evidence>
<feature type="binding site" evidence="2">
    <location>
        <position position="105"/>
    </location>
    <ligand>
        <name>prephenate</name>
        <dbReference type="ChEBI" id="CHEBI:29934"/>
    </ligand>
</feature>
<name>A0A0R3JSY7_CALMK</name>
<dbReference type="AlphaFoldDB" id="A0A0R3JSY7"/>
<evidence type="ECO:0000256" key="2">
    <source>
        <dbReference type="PIRSR" id="PIRSR005965-1"/>
    </source>
</evidence>
<dbReference type="InterPro" id="IPR008243">
    <property type="entry name" value="Chorismate_mutase_AroH"/>
</dbReference>
<dbReference type="PANTHER" id="PTHR21164:SF0">
    <property type="entry name" value="CHORISMATE MUTASE AROH"/>
    <property type="match status" value="1"/>
</dbReference>